<gene>
    <name evidence="1" type="ORF">CLV45_4357</name>
</gene>
<dbReference type="InterPro" id="IPR010982">
    <property type="entry name" value="Lambda_DNA-bd_dom_sf"/>
</dbReference>
<evidence type="ECO:0000313" key="1">
    <source>
        <dbReference type="EMBL" id="PJJ48648.1"/>
    </source>
</evidence>
<comment type="caution">
    <text evidence="1">The sequence shown here is derived from an EMBL/GenBank/DDBJ whole genome shotgun (WGS) entry which is preliminary data.</text>
</comment>
<proteinExistence type="predicted"/>
<dbReference type="CDD" id="cd00093">
    <property type="entry name" value="HTH_XRE"/>
    <property type="match status" value="1"/>
</dbReference>
<dbReference type="AlphaFoldDB" id="A0A2M9ASH4"/>
<dbReference type="GO" id="GO:0003677">
    <property type="term" value="F:DNA binding"/>
    <property type="evidence" value="ECO:0007669"/>
    <property type="project" value="InterPro"/>
</dbReference>
<evidence type="ECO:0008006" key="3">
    <source>
        <dbReference type="Google" id="ProtNLM"/>
    </source>
</evidence>
<protein>
    <recommendedName>
        <fullName evidence="3">Helix-turn-helix protein</fullName>
    </recommendedName>
</protein>
<reference evidence="1 2" key="1">
    <citation type="submission" date="2017-11" db="EMBL/GenBank/DDBJ databases">
        <title>Genomic Encyclopedia of Archaeal and Bacterial Type Strains, Phase II (KMG-II): From Individual Species to Whole Genera.</title>
        <authorList>
            <person name="Goeker M."/>
        </authorList>
    </citation>
    <scope>NUCLEOTIDE SEQUENCE [LARGE SCALE GENOMIC DNA]</scope>
    <source>
        <strain evidence="1 2">DSM 11115</strain>
    </source>
</reference>
<dbReference type="InterPro" id="IPR001387">
    <property type="entry name" value="Cro/C1-type_HTH"/>
</dbReference>
<accession>A0A2M9ASH4</accession>
<evidence type="ECO:0000313" key="2">
    <source>
        <dbReference type="Proteomes" id="UP000228535"/>
    </source>
</evidence>
<keyword evidence="2" id="KW-1185">Reference proteome</keyword>
<dbReference type="Proteomes" id="UP000228535">
    <property type="component" value="Unassembled WGS sequence"/>
</dbReference>
<name>A0A2M9ASH4_9BACT</name>
<dbReference type="RefSeq" id="WP_100338580.1">
    <property type="nucleotide sequence ID" value="NZ_PGFA01000004.1"/>
</dbReference>
<dbReference type="SUPFAM" id="SSF47413">
    <property type="entry name" value="lambda repressor-like DNA-binding domains"/>
    <property type="match status" value="1"/>
</dbReference>
<dbReference type="OrthoDB" id="886488at2"/>
<organism evidence="1 2">
    <name type="scientific">Hymenobacter chitinivorans DSM 11115</name>
    <dbReference type="NCBI Taxonomy" id="1121954"/>
    <lineage>
        <taxon>Bacteria</taxon>
        <taxon>Pseudomonadati</taxon>
        <taxon>Bacteroidota</taxon>
        <taxon>Cytophagia</taxon>
        <taxon>Cytophagales</taxon>
        <taxon>Hymenobacteraceae</taxon>
        <taxon>Hymenobacter</taxon>
    </lineage>
</organism>
<dbReference type="EMBL" id="PGFA01000004">
    <property type="protein sequence ID" value="PJJ48648.1"/>
    <property type="molecule type" value="Genomic_DNA"/>
</dbReference>
<sequence>MPDSSPALDVSLVIAVRQHFGFSVRQLASYLGVSAGFITHMETGRKGLPASLVPRLTVLGRLLPPPLGQGPPAPPELPESAIYDTLAPLPAPDALLEVTELPGATAPAPEPLRQRLRDARQQLLQYGQRLAQQQNRAVLLARRRRGVAQLQTAPFPTEPAETAHYARWLGELATDLARDEPDPTQAAADRLLLAARVAALRAEVALLVAINAAV</sequence>